<dbReference type="InterPro" id="IPR007632">
    <property type="entry name" value="Anoctamin"/>
</dbReference>
<evidence type="ECO:0000256" key="1">
    <source>
        <dbReference type="ARBA" id="ARBA00004141"/>
    </source>
</evidence>
<keyword evidence="9" id="KW-1185">Reference proteome</keyword>
<dbReference type="PANTHER" id="PTHR12308:SF73">
    <property type="entry name" value="ANOCTAMIN"/>
    <property type="match status" value="1"/>
</dbReference>
<dbReference type="GO" id="GO:0005254">
    <property type="term" value="F:chloride channel activity"/>
    <property type="evidence" value="ECO:0007669"/>
    <property type="project" value="TreeGrafter"/>
</dbReference>
<feature type="transmembrane region" description="Helical" evidence="5">
    <location>
        <begin position="210"/>
        <end position="237"/>
    </location>
</feature>
<evidence type="ECO:0000313" key="9">
    <source>
        <dbReference type="Proteomes" id="UP000242146"/>
    </source>
</evidence>
<evidence type="ECO:0000259" key="7">
    <source>
        <dbReference type="Pfam" id="PF20877"/>
    </source>
</evidence>
<sequence>METESFSHLFPTMVPSTPDVGDPRMTFSFPEPVNQGIDYVIVIRYPITKPSVAKAQQLQDNVIQAMDQLMSKLQKAGLFYKVKQGQEKGTLLVLVGCSYGRLAKQFQHEKVQDFLLGVNVDDSELGDLHDKARLAELSEADRLRLVHDILTLPANQGGADISPHVDPFVESIFPLHNDATDDEWIRSWSKKWLITNADLDILRAAFGEKIAFYFAFLQSYLVWLTVPTVLGVLVHVISDRSLVSWYALAILIWGVVYTEAWKRKQIDLAAAWQVRHCSKHERRRAAFQGETTVRDLITGEEMPFVPYWKIILRRGLSVPGVAVGAFLLWIIVTCVFILQLFLHEYYSGPFKTALHYAPTLGYSLLIPVMSKLYSQWVRVLTNWEMHKTETSWDSAYTKKIFIANFLVSYLSLFFIAWVYIPFGDHVLPFLTTMNISHEHKKVDFQRLQDQLVYFVVTGQVLGFLTEMLVPYLLAKLPNKIWTDKKQNQVTDPFIKKVYKEVAMDEYNIYTDYVEMIIQFGYVSMFSVVWPLTALCCQLNNWIELRSDAIKICKYTRRPIPARVENIGPWLDNMETIVWLSSITMASFLYLFHPSTDLHSIYTPVSTLLAILLSEHLYVLVRFAVQAAFSAFPERAELMMKRNMYLLKQRWMDRVSRSNPVLLKRLDASAQDPLHRVWKDDLDNSGESERAAQWIRQDFKLE</sequence>
<name>A0A1X2GPY8_9FUNG</name>
<dbReference type="Proteomes" id="UP000242146">
    <property type="component" value="Unassembled WGS sequence"/>
</dbReference>
<dbReference type="Pfam" id="PF04547">
    <property type="entry name" value="Anoctamin"/>
    <property type="match status" value="1"/>
</dbReference>
<keyword evidence="3 5" id="KW-1133">Transmembrane helix</keyword>
<evidence type="ECO:0000313" key="8">
    <source>
        <dbReference type="EMBL" id="ORX58748.1"/>
    </source>
</evidence>
<dbReference type="GO" id="GO:0032541">
    <property type="term" value="C:cortical endoplasmic reticulum"/>
    <property type="evidence" value="ECO:0007669"/>
    <property type="project" value="TreeGrafter"/>
</dbReference>
<feature type="transmembrane region" description="Helical" evidence="5">
    <location>
        <begin position="362"/>
        <end position="380"/>
    </location>
</feature>
<feature type="transmembrane region" description="Helical" evidence="5">
    <location>
        <begin position="451"/>
        <end position="474"/>
    </location>
</feature>
<evidence type="ECO:0000256" key="2">
    <source>
        <dbReference type="ARBA" id="ARBA00022692"/>
    </source>
</evidence>
<comment type="subcellular location">
    <subcellularLocation>
        <location evidence="1">Membrane</location>
        <topology evidence="1">Multi-pass membrane protein</topology>
    </subcellularLocation>
</comment>
<evidence type="ECO:0000259" key="6">
    <source>
        <dbReference type="Pfam" id="PF04547"/>
    </source>
</evidence>
<feature type="domain" description="Anoctamin alpha-beta plait" evidence="7">
    <location>
        <begin position="37"/>
        <end position="166"/>
    </location>
</feature>
<evidence type="ECO:0000256" key="3">
    <source>
        <dbReference type="ARBA" id="ARBA00022989"/>
    </source>
</evidence>
<gene>
    <name evidence="8" type="ORF">DM01DRAFT_1333367</name>
</gene>
<proteinExistence type="predicted"/>
<organism evidence="8 9">
    <name type="scientific">Hesseltinella vesiculosa</name>
    <dbReference type="NCBI Taxonomy" id="101127"/>
    <lineage>
        <taxon>Eukaryota</taxon>
        <taxon>Fungi</taxon>
        <taxon>Fungi incertae sedis</taxon>
        <taxon>Mucoromycota</taxon>
        <taxon>Mucoromycotina</taxon>
        <taxon>Mucoromycetes</taxon>
        <taxon>Mucorales</taxon>
        <taxon>Cunninghamellaceae</taxon>
        <taxon>Hesseltinella</taxon>
    </lineage>
</organism>
<dbReference type="InterPro" id="IPR049452">
    <property type="entry name" value="Anoctamin_TM"/>
</dbReference>
<feature type="transmembrane region" description="Helical" evidence="5">
    <location>
        <begin position="243"/>
        <end position="261"/>
    </location>
</feature>
<dbReference type="OrthoDB" id="296386at2759"/>
<accession>A0A1X2GPY8</accession>
<dbReference type="PANTHER" id="PTHR12308">
    <property type="entry name" value="ANOCTAMIN"/>
    <property type="match status" value="1"/>
</dbReference>
<reference evidence="8 9" key="1">
    <citation type="submission" date="2016-07" db="EMBL/GenBank/DDBJ databases">
        <title>Pervasive Adenine N6-methylation of Active Genes in Fungi.</title>
        <authorList>
            <consortium name="DOE Joint Genome Institute"/>
            <person name="Mondo S.J."/>
            <person name="Dannebaum R.O."/>
            <person name="Kuo R.C."/>
            <person name="Labutti K."/>
            <person name="Haridas S."/>
            <person name="Kuo A."/>
            <person name="Salamov A."/>
            <person name="Ahrendt S.R."/>
            <person name="Lipzen A."/>
            <person name="Sullivan W."/>
            <person name="Andreopoulos W.B."/>
            <person name="Clum A."/>
            <person name="Lindquist E."/>
            <person name="Daum C."/>
            <person name="Ramamoorthy G.K."/>
            <person name="Gryganskyi A."/>
            <person name="Culley D."/>
            <person name="Magnuson J.K."/>
            <person name="James T.Y."/>
            <person name="O'Malley M.A."/>
            <person name="Stajich J.E."/>
            <person name="Spatafora J.W."/>
            <person name="Visel A."/>
            <person name="Grigoriev I.V."/>
        </authorList>
    </citation>
    <scope>NUCLEOTIDE SEQUENCE [LARGE SCALE GENOMIC DNA]</scope>
    <source>
        <strain evidence="8 9">NRRL 3301</strain>
    </source>
</reference>
<dbReference type="STRING" id="101127.A0A1X2GPY8"/>
<dbReference type="AlphaFoldDB" id="A0A1X2GPY8"/>
<comment type="caution">
    <text evidence="8">The sequence shown here is derived from an EMBL/GenBank/DDBJ whole genome shotgun (WGS) entry which is preliminary data.</text>
</comment>
<evidence type="ECO:0000256" key="5">
    <source>
        <dbReference type="SAM" id="Phobius"/>
    </source>
</evidence>
<feature type="transmembrane region" description="Helical" evidence="5">
    <location>
        <begin position="316"/>
        <end position="342"/>
    </location>
</feature>
<dbReference type="GO" id="GO:0016020">
    <property type="term" value="C:membrane"/>
    <property type="evidence" value="ECO:0007669"/>
    <property type="project" value="UniProtKB-SubCell"/>
</dbReference>
<dbReference type="Pfam" id="PF20877">
    <property type="entry name" value="Anoctamin_N"/>
    <property type="match status" value="1"/>
</dbReference>
<feature type="transmembrane region" description="Helical" evidence="5">
    <location>
        <begin position="401"/>
        <end position="420"/>
    </location>
</feature>
<dbReference type="EMBL" id="MCGT01000006">
    <property type="protein sequence ID" value="ORX58748.1"/>
    <property type="molecule type" value="Genomic_DNA"/>
</dbReference>
<evidence type="ECO:0000256" key="4">
    <source>
        <dbReference type="ARBA" id="ARBA00023136"/>
    </source>
</evidence>
<feature type="domain" description="Anoctamin transmembrane" evidence="6">
    <location>
        <begin position="203"/>
        <end position="641"/>
    </location>
</feature>
<dbReference type="InterPro" id="IPR049456">
    <property type="entry name" value="Anoctamin_N_fung"/>
</dbReference>
<keyword evidence="4 5" id="KW-0472">Membrane</keyword>
<protein>
    <submittedName>
        <fullName evidence="8">DUF590-domain-containing protein</fullName>
    </submittedName>
</protein>
<keyword evidence="2 5" id="KW-0812">Transmembrane</keyword>